<evidence type="ECO:0000256" key="2">
    <source>
        <dbReference type="ARBA" id="ARBA00005722"/>
    </source>
</evidence>
<accession>A0AAW7X4N7</accession>
<evidence type="ECO:0000256" key="3">
    <source>
        <dbReference type="ARBA" id="ARBA00022729"/>
    </source>
</evidence>
<gene>
    <name evidence="7" type="ORF">Q4521_08490</name>
</gene>
<dbReference type="Pfam" id="PF06629">
    <property type="entry name" value="MipA"/>
    <property type="match status" value="1"/>
</dbReference>
<feature type="chain" id="PRO_5043386955" evidence="6">
    <location>
        <begin position="20"/>
        <end position="265"/>
    </location>
</feature>
<dbReference type="Proteomes" id="UP001169760">
    <property type="component" value="Unassembled WGS sequence"/>
</dbReference>
<sequence>MKRYWIGVLALCFAVNASAVFDGEMELGVGLGGQYIHDYRGSKETQIQFLPFPFVKYHGDFLKIDRKGVEGEIYASDRFEFNLSADLALNGDSHDNRLRAGMPELASAAQMGPSFNINITGKNFHTGWAARLPLRGVVAIDTSKVEYIGYNFAPKLTYQWPKFYGEWDAKADVGVIYASEKYHRYYYSVEDAFATVERPAYAATAGYSGAFVKVGAKARYGNIIYGTSIRYDNLEGVVFEDSPLMETTDHWVVSAGVAWVFYKRN</sequence>
<comment type="similarity">
    <text evidence="2">Belongs to the MipA/OmpV family.</text>
</comment>
<name>A0AAW7X4N7_9GAMM</name>
<keyword evidence="3 6" id="KW-0732">Signal</keyword>
<dbReference type="RefSeq" id="WP_303492492.1">
    <property type="nucleotide sequence ID" value="NZ_JAUOPB010000005.1"/>
</dbReference>
<reference evidence="7" key="1">
    <citation type="submission" date="2023-07" db="EMBL/GenBank/DDBJ databases">
        <title>Genome content predicts the carbon catabolic preferences of heterotrophic bacteria.</title>
        <authorList>
            <person name="Gralka M."/>
        </authorList>
    </citation>
    <scope>NUCLEOTIDE SEQUENCE</scope>
    <source>
        <strain evidence="7">I3M17_2</strain>
    </source>
</reference>
<proteinExistence type="inferred from homology"/>
<dbReference type="EMBL" id="JAUOPB010000005">
    <property type="protein sequence ID" value="MDO6422507.1"/>
    <property type="molecule type" value="Genomic_DNA"/>
</dbReference>
<dbReference type="GO" id="GO:0009279">
    <property type="term" value="C:cell outer membrane"/>
    <property type="evidence" value="ECO:0007669"/>
    <property type="project" value="UniProtKB-SubCell"/>
</dbReference>
<keyword evidence="4" id="KW-0472">Membrane</keyword>
<feature type="signal peptide" evidence="6">
    <location>
        <begin position="1"/>
        <end position="19"/>
    </location>
</feature>
<dbReference type="InterPro" id="IPR010583">
    <property type="entry name" value="MipA"/>
</dbReference>
<organism evidence="7 8">
    <name type="scientific">Saccharophagus degradans</name>
    <dbReference type="NCBI Taxonomy" id="86304"/>
    <lineage>
        <taxon>Bacteria</taxon>
        <taxon>Pseudomonadati</taxon>
        <taxon>Pseudomonadota</taxon>
        <taxon>Gammaproteobacteria</taxon>
        <taxon>Cellvibrionales</taxon>
        <taxon>Cellvibrionaceae</taxon>
        <taxon>Saccharophagus</taxon>
    </lineage>
</organism>
<protein>
    <submittedName>
        <fullName evidence="7">MipA/OmpV family protein</fullName>
    </submittedName>
</protein>
<dbReference type="AlphaFoldDB" id="A0AAW7X4N7"/>
<comment type="subcellular location">
    <subcellularLocation>
        <location evidence="1">Cell outer membrane</location>
    </subcellularLocation>
</comment>
<evidence type="ECO:0000313" key="7">
    <source>
        <dbReference type="EMBL" id="MDO6422507.1"/>
    </source>
</evidence>
<evidence type="ECO:0000313" key="8">
    <source>
        <dbReference type="Proteomes" id="UP001169760"/>
    </source>
</evidence>
<dbReference type="PANTHER" id="PTHR38776">
    <property type="entry name" value="MLTA-INTERACTING PROTEIN-RELATED"/>
    <property type="match status" value="1"/>
</dbReference>
<evidence type="ECO:0000256" key="1">
    <source>
        <dbReference type="ARBA" id="ARBA00004442"/>
    </source>
</evidence>
<keyword evidence="5" id="KW-0998">Cell outer membrane</keyword>
<dbReference type="PANTHER" id="PTHR38776:SF1">
    <property type="entry name" value="MLTA-INTERACTING PROTEIN-RELATED"/>
    <property type="match status" value="1"/>
</dbReference>
<evidence type="ECO:0000256" key="4">
    <source>
        <dbReference type="ARBA" id="ARBA00023136"/>
    </source>
</evidence>
<comment type="caution">
    <text evidence="7">The sequence shown here is derived from an EMBL/GenBank/DDBJ whole genome shotgun (WGS) entry which is preliminary data.</text>
</comment>
<evidence type="ECO:0000256" key="5">
    <source>
        <dbReference type="ARBA" id="ARBA00023237"/>
    </source>
</evidence>
<evidence type="ECO:0000256" key="6">
    <source>
        <dbReference type="SAM" id="SignalP"/>
    </source>
</evidence>